<dbReference type="AlphaFoldDB" id="A0A368YAT5"/>
<gene>
    <name evidence="2" type="ORF">DFR57_101242</name>
</gene>
<sequence>MNKKIHEKTLLFFWILGVISLTLILIIFNQNTDALLLICVPLIYLILFIIFGQIHKYYIYPGMFILNVICIIRYIFIPFFVLLDGEYSAQAYMTEGIMLMIYEQICLGLFLIFITNNYYRKYEKNSQVNYLQNDITKGPELVFKAIIVIAIIIVLINPNALNNFNFF</sequence>
<reference evidence="2 3" key="1">
    <citation type="submission" date="2018-07" db="EMBL/GenBank/DDBJ databases">
        <title>Genomic Encyclopedia of Type Strains, Phase IV (KMG-IV): sequencing the most valuable type-strain genomes for metagenomic binning, comparative biology and taxonomic classification.</title>
        <authorList>
            <person name="Goeker M."/>
        </authorList>
    </citation>
    <scope>NUCLEOTIDE SEQUENCE [LARGE SCALE GENOMIC DNA]</scope>
    <source>
        <strain evidence="2 3">DSM 27696</strain>
    </source>
</reference>
<evidence type="ECO:0000256" key="1">
    <source>
        <dbReference type="SAM" id="Phobius"/>
    </source>
</evidence>
<keyword evidence="1" id="KW-0812">Transmembrane</keyword>
<comment type="caution">
    <text evidence="2">The sequence shown here is derived from an EMBL/GenBank/DDBJ whole genome shotgun (WGS) entry which is preliminary data.</text>
</comment>
<organism evidence="2 3">
    <name type="scientific">Saliterribacillus persicus</name>
    <dbReference type="NCBI Taxonomy" id="930114"/>
    <lineage>
        <taxon>Bacteria</taxon>
        <taxon>Bacillati</taxon>
        <taxon>Bacillota</taxon>
        <taxon>Bacilli</taxon>
        <taxon>Bacillales</taxon>
        <taxon>Bacillaceae</taxon>
        <taxon>Saliterribacillus</taxon>
    </lineage>
</organism>
<evidence type="ECO:0000313" key="3">
    <source>
        <dbReference type="Proteomes" id="UP000252585"/>
    </source>
</evidence>
<name>A0A368YAT5_9BACI</name>
<dbReference type="RefSeq" id="WP_114351304.1">
    <property type="nucleotide sequence ID" value="NZ_QPJJ01000001.1"/>
</dbReference>
<feature type="transmembrane region" description="Helical" evidence="1">
    <location>
        <begin position="34"/>
        <end position="51"/>
    </location>
</feature>
<evidence type="ECO:0000313" key="2">
    <source>
        <dbReference type="EMBL" id="RCW77370.1"/>
    </source>
</evidence>
<dbReference type="EMBL" id="QPJJ01000001">
    <property type="protein sequence ID" value="RCW77370.1"/>
    <property type="molecule type" value="Genomic_DNA"/>
</dbReference>
<keyword evidence="1" id="KW-0472">Membrane</keyword>
<accession>A0A368YAT5</accession>
<keyword evidence="3" id="KW-1185">Reference proteome</keyword>
<keyword evidence="1" id="KW-1133">Transmembrane helix</keyword>
<feature type="transmembrane region" description="Helical" evidence="1">
    <location>
        <begin position="58"/>
        <end position="81"/>
    </location>
</feature>
<proteinExistence type="predicted"/>
<dbReference type="Proteomes" id="UP000252585">
    <property type="component" value="Unassembled WGS sequence"/>
</dbReference>
<protein>
    <submittedName>
        <fullName evidence="2">Uncharacterized protein</fullName>
    </submittedName>
</protein>
<feature type="transmembrane region" description="Helical" evidence="1">
    <location>
        <begin position="9"/>
        <end position="28"/>
    </location>
</feature>
<feature type="transmembrane region" description="Helical" evidence="1">
    <location>
        <begin position="101"/>
        <end position="120"/>
    </location>
</feature>
<feature type="transmembrane region" description="Helical" evidence="1">
    <location>
        <begin position="141"/>
        <end position="161"/>
    </location>
</feature>